<feature type="transmembrane region" description="Helical" evidence="13">
    <location>
        <begin position="104"/>
        <end position="125"/>
    </location>
</feature>
<dbReference type="AlphaFoldDB" id="A0A8S1JC95"/>
<dbReference type="PANTHER" id="PTHR10556">
    <property type="entry name" value="3-OXO-5-ALPHA-STEROID 4-DEHYDROGENASE"/>
    <property type="match status" value="1"/>
</dbReference>
<keyword evidence="16" id="KW-1185">Reference proteome</keyword>
<evidence type="ECO:0000259" key="14">
    <source>
        <dbReference type="Pfam" id="PF02544"/>
    </source>
</evidence>
<evidence type="ECO:0000256" key="3">
    <source>
        <dbReference type="ARBA" id="ARBA00007742"/>
    </source>
</evidence>
<dbReference type="InterPro" id="IPR039357">
    <property type="entry name" value="SRD5A/TECR"/>
</dbReference>
<dbReference type="PROSITE" id="PS50244">
    <property type="entry name" value="S5A_REDUCTASE"/>
    <property type="match status" value="1"/>
</dbReference>
<evidence type="ECO:0000256" key="12">
    <source>
        <dbReference type="ARBA" id="ARBA00023136"/>
    </source>
</evidence>
<dbReference type="GO" id="GO:0005789">
    <property type="term" value="C:endoplasmic reticulum membrane"/>
    <property type="evidence" value="ECO:0007669"/>
    <property type="project" value="UniProtKB-SubCell"/>
</dbReference>
<keyword evidence="8" id="KW-0521">NADP</keyword>
<evidence type="ECO:0000256" key="10">
    <source>
        <dbReference type="ARBA" id="ARBA00023002"/>
    </source>
</evidence>
<evidence type="ECO:0000256" key="8">
    <source>
        <dbReference type="ARBA" id="ARBA00022857"/>
    </source>
</evidence>
<reference evidence="15" key="1">
    <citation type="submission" date="2020-12" db="EMBL/GenBank/DDBJ databases">
        <authorList>
            <person name="Iha C."/>
        </authorList>
    </citation>
    <scope>NUCLEOTIDE SEQUENCE</scope>
</reference>
<evidence type="ECO:0000256" key="1">
    <source>
        <dbReference type="ARBA" id="ARBA00004477"/>
    </source>
</evidence>
<dbReference type="Proteomes" id="UP000708148">
    <property type="component" value="Unassembled WGS sequence"/>
</dbReference>
<keyword evidence="9 13" id="KW-1133">Transmembrane helix</keyword>
<dbReference type="EMBL" id="CAJHUC010002932">
    <property type="protein sequence ID" value="CAD7704605.1"/>
    <property type="molecule type" value="Genomic_DNA"/>
</dbReference>
<evidence type="ECO:0000256" key="4">
    <source>
        <dbReference type="ARBA" id="ARBA00022692"/>
    </source>
</evidence>
<name>A0A8S1JC95_9CHLO</name>
<evidence type="ECO:0000256" key="6">
    <source>
        <dbReference type="ARBA" id="ARBA00022824"/>
    </source>
</evidence>
<feature type="transmembrane region" description="Helical" evidence="13">
    <location>
        <begin position="6"/>
        <end position="24"/>
    </location>
</feature>
<organism evidence="15 16">
    <name type="scientific">Ostreobium quekettii</name>
    <dbReference type="NCBI Taxonomy" id="121088"/>
    <lineage>
        <taxon>Eukaryota</taxon>
        <taxon>Viridiplantae</taxon>
        <taxon>Chlorophyta</taxon>
        <taxon>core chlorophytes</taxon>
        <taxon>Ulvophyceae</taxon>
        <taxon>TCBD clade</taxon>
        <taxon>Bryopsidales</taxon>
        <taxon>Ostreobineae</taxon>
        <taxon>Ostreobiaceae</taxon>
        <taxon>Ostreobium</taxon>
    </lineage>
</organism>
<feature type="transmembrane region" description="Helical" evidence="13">
    <location>
        <begin position="71"/>
        <end position="92"/>
    </location>
</feature>
<keyword evidence="10" id="KW-0560">Oxidoreductase</keyword>
<evidence type="ECO:0000313" key="16">
    <source>
        <dbReference type="Proteomes" id="UP000708148"/>
    </source>
</evidence>
<evidence type="ECO:0000313" key="15">
    <source>
        <dbReference type="EMBL" id="CAD7704605.1"/>
    </source>
</evidence>
<keyword evidence="11" id="KW-0443">Lipid metabolism</keyword>
<keyword evidence="12 13" id="KW-0472">Membrane</keyword>
<evidence type="ECO:0000256" key="11">
    <source>
        <dbReference type="ARBA" id="ARBA00023098"/>
    </source>
</evidence>
<dbReference type="OrthoDB" id="5788137at2759"/>
<protein>
    <recommendedName>
        <fullName evidence="14">3-oxo-5-alpha-steroid 4-dehydrogenase C-terminal domain-containing protein</fullName>
    </recommendedName>
</protein>
<dbReference type="GO" id="GO:0030154">
    <property type="term" value="P:cell differentiation"/>
    <property type="evidence" value="ECO:0007669"/>
    <property type="project" value="UniProtKB-KW"/>
</dbReference>
<proteinExistence type="inferred from homology"/>
<dbReference type="Gene3D" id="1.20.120.1630">
    <property type="match status" value="1"/>
</dbReference>
<comment type="subcellular location">
    <subcellularLocation>
        <location evidence="1">Endoplasmic reticulum membrane</location>
        <topology evidence="1">Multi-pass membrane protein</topology>
    </subcellularLocation>
    <subcellularLocation>
        <location evidence="2">Microsome membrane</location>
    </subcellularLocation>
</comment>
<feature type="transmembrane region" description="Helical" evidence="13">
    <location>
        <begin position="137"/>
        <end position="158"/>
    </location>
</feature>
<keyword evidence="5" id="KW-0221">Differentiation</keyword>
<dbReference type="PANTHER" id="PTHR10556:SF57">
    <property type="entry name" value="3-OXO-5-ALPHA-STEROID 4-DEHYDROGENASE 1"/>
    <property type="match status" value="1"/>
</dbReference>
<dbReference type="GO" id="GO:0006694">
    <property type="term" value="P:steroid biosynthetic process"/>
    <property type="evidence" value="ECO:0007669"/>
    <property type="project" value="TreeGrafter"/>
</dbReference>
<keyword evidence="4 13" id="KW-0812">Transmembrane</keyword>
<comment type="caution">
    <text evidence="15">The sequence shown here is derived from an EMBL/GenBank/DDBJ whole genome shotgun (WGS) entry which is preliminary data.</text>
</comment>
<comment type="similarity">
    <text evidence="3">Belongs to the steroid 5-alpha reductase family.</text>
</comment>
<evidence type="ECO:0000256" key="9">
    <source>
        <dbReference type="ARBA" id="ARBA00022989"/>
    </source>
</evidence>
<dbReference type="GO" id="GO:0003865">
    <property type="term" value="F:3-oxo-5-alpha-steroid 4-dehydrogenase activity"/>
    <property type="evidence" value="ECO:0007669"/>
    <property type="project" value="TreeGrafter"/>
</dbReference>
<evidence type="ECO:0000256" key="2">
    <source>
        <dbReference type="ARBA" id="ARBA00004524"/>
    </source>
</evidence>
<evidence type="ECO:0000256" key="5">
    <source>
        <dbReference type="ARBA" id="ARBA00022782"/>
    </source>
</evidence>
<keyword evidence="7" id="KW-0492">Microsome</keyword>
<dbReference type="Pfam" id="PF02544">
    <property type="entry name" value="Steroid_dh"/>
    <property type="match status" value="1"/>
</dbReference>
<gene>
    <name evidence="15" type="ORF">OSTQU699_LOCUS9960</name>
</gene>
<feature type="domain" description="3-oxo-5-alpha-steroid 4-dehydrogenase C-terminal" evidence="14">
    <location>
        <begin position="102"/>
        <end position="247"/>
    </location>
</feature>
<sequence length="247" mass="27873">MDVELIHSLLAYAMVLAAFTLLLGPQSPHGRFASPSWGPTVSTRLGWTLAEMWSWLIPITIWLTSVPQQPMTTVQAVCLCALIVHYVHRSVIYQWMAPAQGTPILVLLHAFVFTCWNGFIQGWSIVHHWTITVADSWLAWLGISVWLLGFCMNLQGDYTLIGLRKQNDKGYRVPHGGLFEYVSAANYFGEIVEWLGFALACRSLAAASFAIFSFCYLAKRGVAYHSWYLSKIKGYPRNRKAVIPFIL</sequence>
<accession>A0A8S1JC95</accession>
<evidence type="ECO:0000256" key="13">
    <source>
        <dbReference type="SAM" id="Phobius"/>
    </source>
</evidence>
<dbReference type="InterPro" id="IPR001104">
    <property type="entry name" value="3-oxo-5_a-steroid_4-DH_C"/>
</dbReference>
<evidence type="ECO:0000256" key="7">
    <source>
        <dbReference type="ARBA" id="ARBA00022848"/>
    </source>
</evidence>
<keyword evidence="6" id="KW-0256">Endoplasmic reticulum</keyword>